<evidence type="ECO:0000313" key="1">
    <source>
        <dbReference type="EMBL" id="KAH0550762.1"/>
    </source>
</evidence>
<reference evidence="1 2" key="1">
    <citation type="journal article" date="2021" name="J. Hered.">
        <title>A chromosome-level genome assembly of the parasitoid wasp, Cotesia glomerata (Hymenoptera: Braconidae).</title>
        <authorList>
            <person name="Pinto B.J."/>
            <person name="Weis J.J."/>
            <person name="Gamble T."/>
            <person name="Ode P.J."/>
            <person name="Paul R."/>
            <person name="Zaspel J.M."/>
        </authorList>
    </citation>
    <scope>NUCLEOTIDE SEQUENCE [LARGE SCALE GENOMIC DNA]</scope>
    <source>
        <strain evidence="1">CgM1</strain>
    </source>
</reference>
<accession>A0AAV7IHT6</accession>
<proteinExistence type="predicted"/>
<name>A0AAV7IHT6_COTGL</name>
<dbReference type="AlphaFoldDB" id="A0AAV7IHT6"/>
<protein>
    <submittedName>
        <fullName evidence="1">Uncharacterized protein</fullName>
    </submittedName>
</protein>
<gene>
    <name evidence="1" type="ORF">KQX54_020736</name>
</gene>
<comment type="caution">
    <text evidence="1">The sequence shown here is derived from an EMBL/GenBank/DDBJ whole genome shotgun (WGS) entry which is preliminary data.</text>
</comment>
<organism evidence="1 2">
    <name type="scientific">Cotesia glomerata</name>
    <name type="common">Lepidopteran parasitic wasp</name>
    <name type="synonym">Apanteles glomeratus</name>
    <dbReference type="NCBI Taxonomy" id="32391"/>
    <lineage>
        <taxon>Eukaryota</taxon>
        <taxon>Metazoa</taxon>
        <taxon>Ecdysozoa</taxon>
        <taxon>Arthropoda</taxon>
        <taxon>Hexapoda</taxon>
        <taxon>Insecta</taxon>
        <taxon>Pterygota</taxon>
        <taxon>Neoptera</taxon>
        <taxon>Endopterygota</taxon>
        <taxon>Hymenoptera</taxon>
        <taxon>Apocrita</taxon>
        <taxon>Ichneumonoidea</taxon>
        <taxon>Braconidae</taxon>
        <taxon>Microgastrinae</taxon>
        <taxon>Cotesia</taxon>
    </lineage>
</organism>
<dbReference type="Proteomes" id="UP000826195">
    <property type="component" value="Unassembled WGS sequence"/>
</dbReference>
<evidence type="ECO:0000313" key="2">
    <source>
        <dbReference type="Proteomes" id="UP000826195"/>
    </source>
</evidence>
<keyword evidence="2" id="KW-1185">Reference proteome</keyword>
<sequence>MSLERVKSDASRSTILFKWKNSRSCQTTPFMSALLLQLGLWLFVSSFQSPYTPQYNAACLIPEKFFSNDTRHAMAKPTQSGDVTSSMGLPIEDHVLGLDRSRSRPPSKDPLFRQGLCDRKKLALKNNSVFYFEKKLTRNA</sequence>
<dbReference type="EMBL" id="JAHXZJ010001864">
    <property type="protein sequence ID" value="KAH0550762.1"/>
    <property type="molecule type" value="Genomic_DNA"/>
</dbReference>